<keyword evidence="5 7" id="KW-1133">Transmembrane helix</keyword>
<evidence type="ECO:0000259" key="8">
    <source>
        <dbReference type="PROSITE" id="PS50928"/>
    </source>
</evidence>
<gene>
    <name evidence="10" type="primary">ssuC</name>
    <name evidence="9" type="ORF">B4102_0402</name>
    <name evidence="10" type="ORF">JGZ69_13920</name>
</gene>
<feature type="domain" description="ABC transmembrane type-1" evidence="8">
    <location>
        <begin position="58"/>
        <end position="238"/>
    </location>
</feature>
<dbReference type="RefSeq" id="WP_066227962.1">
    <property type="nucleotide sequence ID" value="NZ_CP066701.1"/>
</dbReference>
<dbReference type="KEGG" id="hspo:JGZ69_13920"/>
<dbReference type="SUPFAM" id="SSF161098">
    <property type="entry name" value="MetI-like"/>
    <property type="match status" value="1"/>
</dbReference>
<dbReference type="Proteomes" id="UP000075666">
    <property type="component" value="Unassembled WGS sequence"/>
</dbReference>
<reference evidence="9 11" key="1">
    <citation type="submission" date="2016-01" db="EMBL/GenBank/DDBJ databases">
        <title>Genome Sequences of Twelve Sporeforming Bacillus Species Isolated from Foods.</title>
        <authorList>
            <person name="Berendsen E.M."/>
            <person name="Wells-Bennik M.H."/>
            <person name="Krawcyk A.O."/>
            <person name="De Jong A."/>
            <person name="Holsappel S."/>
            <person name="Eijlander R.T."/>
            <person name="Kuipers O.P."/>
        </authorList>
    </citation>
    <scope>NUCLEOTIDE SEQUENCE [LARGE SCALE GENOMIC DNA]</scope>
    <source>
        <strain evidence="9 11">B4102</strain>
    </source>
</reference>
<dbReference type="EMBL" id="LQYN01000016">
    <property type="protein sequence ID" value="KYD10217.1"/>
    <property type="molecule type" value="Genomic_DNA"/>
</dbReference>
<organism evidence="9 11">
    <name type="scientific">Heyndrickxia sporothermodurans</name>
    <dbReference type="NCBI Taxonomy" id="46224"/>
    <lineage>
        <taxon>Bacteria</taxon>
        <taxon>Bacillati</taxon>
        <taxon>Bacillota</taxon>
        <taxon>Bacilli</taxon>
        <taxon>Bacillales</taxon>
        <taxon>Bacillaceae</taxon>
        <taxon>Heyndrickxia</taxon>
    </lineage>
</organism>
<keyword evidence="6 7" id="KW-0472">Membrane</keyword>
<evidence type="ECO:0000313" key="10">
    <source>
        <dbReference type="EMBL" id="QQX23927.1"/>
    </source>
</evidence>
<sequence>MKTFIKKLVPWGIPVLIVVCWQFFTKFHILSTNFLPAPSDVFVAAFHLINNGELFHNVWVSLWRALLGFFIGGSIGFILGLLNGIFRTSETLLDTSIQMLRNIPHLALVPLVILWFGIEEEAKIFLVATGVLFPIYLNTYHGIKNVDKGLIEMGKSYGLKGFPLFVHIIFPGALSSILVGVRFSLGIMWVTLIVAETISSTSGIGYMAMTAREFMQMDIIVLSILLYALLGKASDIIAKFFEKKWLQWHPNYQQRRID</sequence>
<protein>
    <submittedName>
        <fullName evidence="10">Aliphatic sulfonate ABC transporter permease SsuC</fullName>
    </submittedName>
</protein>
<reference evidence="10 12" key="2">
    <citation type="submission" date="2020-12" db="EMBL/GenBank/DDBJ databases">
        <title>Taxonomic evaluation of the Bacillus sporothermodurans group of bacteria based on whole genome sequences.</title>
        <authorList>
            <person name="Fiedler G."/>
            <person name="Herbstmann A.-D."/>
            <person name="Doll E."/>
            <person name="Wenning M."/>
            <person name="Brinks E."/>
            <person name="Kabisch J."/>
            <person name="Breitenwieser F."/>
            <person name="Lappann M."/>
            <person name="Boehnlein C."/>
            <person name="Franz C."/>
        </authorList>
    </citation>
    <scope>NUCLEOTIDE SEQUENCE [LARGE SCALE GENOMIC DNA]</scope>
    <source>
        <strain evidence="10 12">DSM 10599</strain>
    </source>
</reference>
<keyword evidence="3" id="KW-1003">Cell membrane</keyword>
<feature type="transmembrane region" description="Helical" evidence="7">
    <location>
        <begin position="187"/>
        <end position="207"/>
    </location>
</feature>
<feature type="transmembrane region" description="Helical" evidence="7">
    <location>
        <begin position="7"/>
        <end position="24"/>
    </location>
</feature>
<dbReference type="STRING" id="46224.B4102_0402"/>
<dbReference type="InterPro" id="IPR035906">
    <property type="entry name" value="MetI-like_sf"/>
</dbReference>
<proteinExistence type="inferred from homology"/>
<feature type="transmembrane region" description="Helical" evidence="7">
    <location>
        <begin position="164"/>
        <end position="181"/>
    </location>
</feature>
<feature type="transmembrane region" description="Helical" evidence="7">
    <location>
        <begin position="102"/>
        <end position="118"/>
    </location>
</feature>
<dbReference type="AlphaFoldDB" id="A0A150LD08"/>
<dbReference type="PANTHER" id="PTHR30151:SF38">
    <property type="entry name" value="ALIPHATIC SULFONATES TRANSPORT PERMEASE PROTEIN SSUC-RELATED"/>
    <property type="match status" value="1"/>
</dbReference>
<dbReference type="OrthoDB" id="9804353at2"/>
<dbReference type="GO" id="GO:0005886">
    <property type="term" value="C:plasma membrane"/>
    <property type="evidence" value="ECO:0007669"/>
    <property type="project" value="UniProtKB-SubCell"/>
</dbReference>
<evidence type="ECO:0000313" key="12">
    <source>
        <dbReference type="Proteomes" id="UP000595512"/>
    </source>
</evidence>
<evidence type="ECO:0000256" key="3">
    <source>
        <dbReference type="ARBA" id="ARBA00022475"/>
    </source>
</evidence>
<dbReference type="Gene3D" id="1.10.3720.10">
    <property type="entry name" value="MetI-like"/>
    <property type="match status" value="1"/>
</dbReference>
<keyword evidence="2 7" id="KW-0813">Transport</keyword>
<dbReference type="FunFam" id="1.10.3720.10:FF:000003">
    <property type="entry name" value="Aliphatic sulfonate ABC transporter permease"/>
    <property type="match status" value="1"/>
</dbReference>
<dbReference type="Proteomes" id="UP000595512">
    <property type="component" value="Chromosome"/>
</dbReference>
<dbReference type="CDD" id="cd06261">
    <property type="entry name" value="TM_PBP2"/>
    <property type="match status" value="1"/>
</dbReference>
<dbReference type="Pfam" id="PF00528">
    <property type="entry name" value="BPD_transp_1"/>
    <property type="match status" value="1"/>
</dbReference>
<dbReference type="InterPro" id="IPR000515">
    <property type="entry name" value="MetI-like"/>
</dbReference>
<comment type="similarity">
    <text evidence="7">Belongs to the binding-protein-dependent transport system permease family.</text>
</comment>
<keyword evidence="4 7" id="KW-0812">Transmembrane</keyword>
<comment type="subcellular location">
    <subcellularLocation>
        <location evidence="1 7">Cell membrane</location>
        <topology evidence="1 7">Multi-pass membrane protein</topology>
    </subcellularLocation>
</comment>
<accession>A0A150LD08</accession>
<dbReference type="GO" id="GO:0042918">
    <property type="term" value="P:alkanesulfonate transmembrane transport"/>
    <property type="evidence" value="ECO:0007669"/>
    <property type="project" value="UniProtKB-ARBA"/>
</dbReference>
<evidence type="ECO:0000256" key="1">
    <source>
        <dbReference type="ARBA" id="ARBA00004651"/>
    </source>
</evidence>
<feature type="transmembrane region" description="Helical" evidence="7">
    <location>
        <begin position="62"/>
        <end position="82"/>
    </location>
</feature>
<dbReference type="PANTHER" id="PTHR30151">
    <property type="entry name" value="ALKANE SULFONATE ABC TRANSPORTER-RELATED, MEMBRANE SUBUNIT"/>
    <property type="match status" value="1"/>
</dbReference>
<dbReference type="PATRIC" id="fig|46224.3.peg.1270"/>
<feature type="transmembrane region" description="Helical" evidence="7">
    <location>
        <begin position="219"/>
        <end position="241"/>
    </location>
</feature>
<evidence type="ECO:0000256" key="6">
    <source>
        <dbReference type="ARBA" id="ARBA00023136"/>
    </source>
</evidence>
<dbReference type="PROSITE" id="PS50928">
    <property type="entry name" value="ABC_TM1"/>
    <property type="match status" value="1"/>
</dbReference>
<name>A0A150LD08_9BACI</name>
<evidence type="ECO:0000256" key="2">
    <source>
        <dbReference type="ARBA" id="ARBA00022448"/>
    </source>
</evidence>
<evidence type="ECO:0000256" key="5">
    <source>
        <dbReference type="ARBA" id="ARBA00022989"/>
    </source>
</evidence>
<dbReference type="EMBL" id="CP066701">
    <property type="protein sequence ID" value="QQX23927.1"/>
    <property type="molecule type" value="Genomic_DNA"/>
</dbReference>
<evidence type="ECO:0000313" key="11">
    <source>
        <dbReference type="Proteomes" id="UP000075666"/>
    </source>
</evidence>
<feature type="transmembrane region" description="Helical" evidence="7">
    <location>
        <begin position="124"/>
        <end position="143"/>
    </location>
</feature>
<dbReference type="NCBIfam" id="NF008470">
    <property type="entry name" value="PRK11365.1"/>
    <property type="match status" value="1"/>
</dbReference>
<evidence type="ECO:0000256" key="7">
    <source>
        <dbReference type="RuleBase" id="RU363032"/>
    </source>
</evidence>
<evidence type="ECO:0000256" key="4">
    <source>
        <dbReference type="ARBA" id="ARBA00022692"/>
    </source>
</evidence>
<evidence type="ECO:0000313" key="9">
    <source>
        <dbReference type="EMBL" id="KYD10217.1"/>
    </source>
</evidence>
<keyword evidence="11" id="KW-1185">Reference proteome</keyword>